<evidence type="ECO:0000256" key="1">
    <source>
        <dbReference type="SAM" id="Phobius"/>
    </source>
</evidence>
<accession>W4HN06</accession>
<name>W4HN06_9RHOB</name>
<reference evidence="2 3" key="1">
    <citation type="journal article" date="2014" name="Antonie Van Leeuwenhoek">
        <title>Roseivivax atlanticus sp. nov., isolated from surface seawater of the Atlantic Ocean.</title>
        <authorList>
            <person name="Li G."/>
            <person name="Lai Q."/>
            <person name="Liu X."/>
            <person name="Sun F."/>
            <person name="Shao Z."/>
        </authorList>
    </citation>
    <scope>NUCLEOTIDE SEQUENCE [LARGE SCALE GENOMIC DNA]</scope>
    <source>
        <strain evidence="2 3">22II-s10s</strain>
    </source>
</reference>
<dbReference type="RefSeq" id="WP_338110907.1">
    <property type="nucleotide sequence ID" value="NZ_AQQW01000003.1"/>
</dbReference>
<protein>
    <submittedName>
        <fullName evidence="2">Uncharacterized protein</fullName>
    </submittedName>
</protein>
<dbReference type="Proteomes" id="UP000019063">
    <property type="component" value="Unassembled WGS sequence"/>
</dbReference>
<dbReference type="PATRIC" id="fig|1317118.6.peg.1166"/>
<keyword evidence="3" id="KW-1185">Reference proteome</keyword>
<dbReference type="STRING" id="1379903.ATO8_05661"/>
<dbReference type="eggNOG" id="ENOG5032SC7">
    <property type="taxonomic scope" value="Bacteria"/>
</dbReference>
<keyword evidence="1" id="KW-1133">Transmembrane helix</keyword>
<evidence type="ECO:0000313" key="3">
    <source>
        <dbReference type="Proteomes" id="UP000019063"/>
    </source>
</evidence>
<dbReference type="AlphaFoldDB" id="W4HN06"/>
<proteinExistence type="predicted"/>
<keyword evidence="1" id="KW-0472">Membrane</keyword>
<organism evidence="2 3">
    <name type="scientific">Roseivivax marinus</name>
    <dbReference type="NCBI Taxonomy" id="1379903"/>
    <lineage>
        <taxon>Bacteria</taxon>
        <taxon>Pseudomonadati</taxon>
        <taxon>Pseudomonadota</taxon>
        <taxon>Alphaproteobacteria</taxon>
        <taxon>Rhodobacterales</taxon>
        <taxon>Roseobacteraceae</taxon>
        <taxon>Roseivivax</taxon>
    </lineage>
</organism>
<comment type="caution">
    <text evidence="2">The sequence shown here is derived from an EMBL/GenBank/DDBJ whole genome shotgun (WGS) entry which is preliminary data.</text>
</comment>
<evidence type="ECO:0000313" key="2">
    <source>
        <dbReference type="EMBL" id="ETW13491.1"/>
    </source>
</evidence>
<dbReference type="EMBL" id="AQQW01000003">
    <property type="protein sequence ID" value="ETW13491.1"/>
    <property type="molecule type" value="Genomic_DNA"/>
</dbReference>
<feature type="transmembrane region" description="Helical" evidence="1">
    <location>
        <begin position="36"/>
        <end position="53"/>
    </location>
</feature>
<keyword evidence="1" id="KW-0812">Transmembrane</keyword>
<gene>
    <name evidence="2" type="ORF">ATO8_05661</name>
</gene>
<sequence>MIRPEVRALLGRWAEALVGAGVVALGVLWASGSGGWLGWAVVLAGLALTFAGVQRGRFRTGGGGPGIVDVTEGRIAYFGPLSGGVTDLDSIRALSLDATGRPAHWHLDRDGDAALFIPVTAQGADALFDAFAALPGLDTERMLRALHRPGTGVTVIWRRSPAHNPAIGLH</sequence>
<feature type="transmembrane region" description="Helical" evidence="1">
    <location>
        <begin position="12"/>
        <end position="30"/>
    </location>
</feature>